<dbReference type="Pfam" id="PF14344">
    <property type="entry name" value="DUF4397"/>
    <property type="match status" value="1"/>
</dbReference>
<dbReference type="EMBL" id="WKKH01000064">
    <property type="protein sequence ID" value="MRX78649.1"/>
    <property type="molecule type" value="Genomic_DNA"/>
</dbReference>
<evidence type="ECO:0000259" key="1">
    <source>
        <dbReference type="Pfam" id="PF14344"/>
    </source>
</evidence>
<dbReference type="AlphaFoldDB" id="A0A7K0G610"/>
<accession>A0A7K0G610</accession>
<feature type="domain" description="DUF4397" evidence="1">
    <location>
        <begin position="40"/>
        <end position="176"/>
    </location>
</feature>
<gene>
    <name evidence="2" type="ORF">GJU39_21445</name>
</gene>
<sequence>MKKILYFIAVGIGLFAACKKGDLVESTVYEKINPADPKYSYIKILNLTPASPALTFYMDGSKFSSALSTLGTENAGYAYNGLFPDLGYATTRPGSHTLTAKIIPTATADANLQVFSTTINPQAGKYYTIFTTGQYSATEKKIPSSVMLEDTRPALDTSKVFLRVVNLYNGSPNLDLTRDLATGTKIVTNIAYGTASNWVEIPNIGPGITPVVKTFFNVTGTTTPLIAAGFSLTFTKGRAYTVYLRGVAGSTTYPFSATIYTAFY</sequence>
<evidence type="ECO:0000313" key="3">
    <source>
        <dbReference type="Proteomes" id="UP000487757"/>
    </source>
</evidence>
<dbReference type="OrthoDB" id="9792011at2"/>
<name>A0A7K0G610_9SPHI</name>
<organism evidence="2 3">
    <name type="scientific">Pedobacter petrophilus</name>
    <dbReference type="NCBI Taxonomy" id="1908241"/>
    <lineage>
        <taxon>Bacteria</taxon>
        <taxon>Pseudomonadati</taxon>
        <taxon>Bacteroidota</taxon>
        <taxon>Sphingobacteriia</taxon>
        <taxon>Sphingobacteriales</taxon>
        <taxon>Sphingobacteriaceae</taxon>
        <taxon>Pedobacter</taxon>
    </lineage>
</organism>
<dbReference type="PROSITE" id="PS51257">
    <property type="entry name" value="PROKAR_LIPOPROTEIN"/>
    <property type="match status" value="1"/>
</dbReference>
<dbReference type="RefSeq" id="WP_154283053.1">
    <property type="nucleotide sequence ID" value="NZ_JBHUJQ010000001.1"/>
</dbReference>
<proteinExistence type="predicted"/>
<keyword evidence="3" id="KW-1185">Reference proteome</keyword>
<dbReference type="Proteomes" id="UP000487757">
    <property type="component" value="Unassembled WGS sequence"/>
</dbReference>
<dbReference type="InterPro" id="IPR025510">
    <property type="entry name" value="DUF4397"/>
</dbReference>
<comment type="caution">
    <text evidence="2">The sequence shown here is derived from an EMBL/GenBank/DDBJ whole genome shotgun (WGS) entry which is preliminary data.</text>
</comment>
<evidence type="ECO:0000313" key="2">
    <source>
        <dbReference type="EMBL" id="MRX78649.1"/>
    </source>
</evidence>
<protein>
    <submittedName>
        <fullName evidence="2">DUF4397 domain-containing protein</fullName>
    </submittedName>
</protein>
<reference evidence="2 3" key="1">
    <citation type="submission" date="2019-11" db="EMBL/GenBank/DDBJ databases">
        <title>Pedobacter petrophilus genome.</title>
        <authorList>
            <person name="Feldbauer M.J."/>
            <person name="Newman J.D."/>
        </authorList>
    </citation>
    <scope>NUCLEOTIDE SEQUENCE [LARGE SCALE GENOMIC DNA]</scope>
    <source>
        <strain evidence="2 3">LMG 29686</strain>
    </source>
</reference>